<name>A0ABU0JC70_9HYPH</name>
<dbReference type="Pfam" id="PF06057">
    <property type="entry name" value="VirJ"/>
    <property type="match status" value="1"/>
</dbReference>
<proteinExistence type="predicted"/>
<comment type="caution">
    <text evidence="3">The sequence shown here is derived from an EMBL/GenBank/DDBJ whole genome shotgun (WGS) entry which is preliminary data.</text>
</comment>
<sequence>MRALVGLLLVAAALAGAPVDGFAAAPARPAVLDPIFGLAPVFAPKDRPKSVIVLLSDANGFGRDEIRLAGDFVGQGSLVIGLNWPAWRSQLAQRRNEGCSDLLGHIETIVLRVERERGVDPFLTPIIAGVGLGGSAARALAPEVATHRIAGVVALRSSTFVQSAMPICGGIAHQRPDGYVYEAPHHAASSLMEADDEAEAAEAAEELREQALPRERDDLADLPLTVAAPAQPASRLVVLLTGDGGMGWIDQGLANALVARRIAVVALDSRRYFWTERDPAKVAHDLQRILKHFRREWPIEAVALVGYSFGADFLPLAYKHLSARTRRSVALVSLLALSPAGDLQIELNDADYPNAKPLLPDAAHIDAALIQCVYGEDDALAAMACPALAAARPDIDVHKQPGGHSFNGDVEALAEIVAAPLLAAPARPARAPVAATPAAPKAAPSVLQAGN</sequence>
<organism evidence="3 4">
    <name type="scientific">Labrys wisconsinensis</name>
    <dbReference type="NCBI Taxonomy" id="425677"/>
    <lineage>
        <taxon>Bacteria</taxon>
        <taxon>Pseudomonadati</taxon>
        <taxon>Pseudomonadota</taxon>
        <taxon>Alphaproteobacteria</taxon>
        <taxon>Hyphomicrobiales</taxon>
        <taxon>Xanthobacteraceae</taxon>
        <taxon>Labrys</taxon>
    </lineage>
</organism>
<feature type="chain" id="PRO_5045566483" evidence="1">
    <location>
        <begin position="24"/>
        <end position="451"/>
    </location>
</feature>
<reference evidence="3 4" key="1">
    <citation type="submission" date="2023-07" db="EMBL/GenBank/DDBJ databases">
        <title>Genomic Encyclopedia of Type Strains, Phase IV (KMG-IV): sequencing the most valuable type-strain genomes for metagenomic binning, comparative biology and taxonomic classification.</title>
        <authorList>
            <person name="Goeker M."/>
        </authorList>
    </citation>
    <scope>NUCLEOTIDE SEQUENCE [LARGE SCALE GENOMIC DNA]</scope>
    <source>
        <strain evidence="3 4">DSM 19619</strain>
    </source>
</reference>
<dbReference type="RefSeq" id="WP_307275702.1">
    <property type="nucleotide sequence ID" value="NZ_JAUSVX010000008.1"/>
</dbReference>
<evidence type="ECO:0000313" key="4">
    <source>
        <dbReference type="Proteomes" id="UP001242480"/>
    </source>
</evidence>
<dbReference type="InterPro" id="IPR011225">
    <property type="entry name" value="IV_sec_VirJ"/>
</dbReference>
<dbReference type="Gene3D" id="3.40.50.1820">
    <property type="entry name" value="alpha/beta hydrolase"/>
    <property type="match status" value="1"/>
</dbReference>
<evidence type="ECO:0000259" key="2">
    <source>
        <dbReference type="Pfam" id="PF06057"/>
    </source>
</evidence>
<protein>
    <submittedName>
        <fullName evidence="3">Type IV secretory pathway VirJ component</fullName>
    </submittedName>
</protein>
<keyword evidence="1" id="KW-0732">Signal</keyword>
<evidence type="ECO:0000256" key="1">
    <source>
        <dbReference type="SAM" id="SignalP"/>
    </source>
</evidence>
<dbReference type="SUPFAM" id="SSF53474">
    <property type="entry name" value="alpha/beta-Hydrolases"/>
    <property type="match status" value="2"/>
</dbReference>
<gene>
    <name evidence="3" type="ORF">QO011_004114</name>
</gene>
<dbReference type="InterPro" id="IPR029058">
    <property type="entry name" value="AB_hydrolase_fold"/>
</dbReference>
<evidence type="ECO:0000313" key="3">
    <source>
        <dbReference type="EMBL" id="MDQ0471091.1"/>
    </source>
</evidence>
<feature type="signal peptide" evidence="1">
    <location>
        <begin position="1"/>
        <end position="23"/>
    </location>
</feature>
<dbReference type="Proteomes" id="UP001242480">
    <property type="component" value="Unassembled WGS sequence"/>
</dbReference>
<feature type="domain" description="Bacterial virulence" evidence="2">
    <location>
        <begin position="235"/>
        <end position="418"/>
    </location>
</feature>
<keyword evidence="4" id="KW-1185">Reference proteome</keyword>
<dbReference type="PIRSF" id="PIRSF029063">
    <property type="entry name" value="IV_sec_VirJ"/>
    <property type="match status" value="1"/>
</dbReference>
<dbReference type="EMBL" id="JAUSVX010000008">
    <property type="protein sequence ID" value="MDQ0471091.1"/>
    <property type="molecule type" value="Genomic_DNA"/>
</dbReference>
<dbReference type="InterPro" id="IPR010333">
    <property type="entry name" value="VirJ"/>
</dbReference>
<accession>A0ABU0JC70</accession>